<keyword evidence="2" id="KW-0645">Protease</keyword>
<keyword evidence="2" id="KW-0378">Hydrolase</keyword>
<name>A0A6J4MKS9_9BACT</name>
<protein>
    <submittedName>
        <fullName evidence="2">Aminopeptidase</fullName>
    </submittedName>
</protein>
<keyword evidence="1" id="KW-0732">Signal</keyword>
<dbReference type="AlphaFoldDB" id="A0A6J4MKS9"/>
<accession>A0A6J4MKS9</accession>
<sequence length="180" mass="19796">MKRRLCLTLGAAIAALPGGALAQTFPTNNPVLRQIWTEAHQNGQLVPLAQALLDSVGPRLTGSPGHRAGNDWAAATFQRWGIPARNEQYGTWRSWRRGITHVDLLEPRLRTLEGTMLAWSPGTNGPVNGGVAILPDSGFEAWLPSVRGKYVLISFPQPTCRPDASWKEFATPESFEKMRQ</sequence>
<organism evidence="2">
    <name type="scientific">uncultured Gemmatimonadota bacterium</name>
    <dbReference type="NCBI Taxonomy" id="203437"/>
    <lineage>
        <taxon>Bacteria</taxon>
        <taxon>Pseudomonadati</taxon>
        <taxon>Gemmatimonadota</taxon>
        <taxon>environmental samples</taxon>
    </lineage>
</organism>
<reference evidence="2" key="1">
    <citation type="submission" date="2020-02" db="EMBL/GenBank/DDBJ databases">
        <authorList>
            <person name="Meier V. D."/>
        </authorList>
    </citation>
    <scope>NUCLEOTIDE SEQUENCE</scope>
    <source>
        <strain evidence="2">AVDCRST_MAG89</strain>
    </source>
</reference>
<gene>
    <name evidence="2" type="ORF">AVDCRST_MAG89-3809</name>
</gene>
<dbReference type="Gene3D" id="3.50.30.30">
    <property type="match status" value="1"/>
</dbReference>
<evidence type="ECO:0000256" key="1">
    <source>
        <dbReference type="SAM" id="SignalP"/>
    </source>
</evidence>
<feature type="signal peptide" evidence="1">
    <location>
        <begin position="1"/>
        <end position="22"/>
    </location>
</feature>
<proteinExistence type="predicted"/>
<dbReference type="EMBL" id="CADCTV010000801">
    <property type="protein sequence ID" value="CAA9362087.1"/>
    <property type="molecule type" value="Genomic_DNA"/>
</dbReference>
<evidence type="ECO:0000313" key="2">
    <source>
        <dbReference type="EMBL" id="CAA9362087.1"/>
    </source>
</evidence>
<dbReference type="GO" id="GO:0004177">
    <property type="term" value="F:aminopeptidase activity"/>
    <property type="evidence" value="ECO:0007669"/>
    <property type="project" value="UniProtKB-KW"/>
</dbReference>
<dbReference type="Gene3D" id="3.40.630.10">
    <property type="entry name" value="Zn peptidases"/>
    <property type="match status" value="1"/>
</dbReference>
<keyword evidence="2" id="KW-0031">Aminopeptidase</keyword>
<feature type="chain" id="PRO_5026880582" evidence="1">
    <location>
        <begin position="23"/>
        <end position="180"/>
    </location>
</feature>
<feature type="non-terminal residue" evidence="2">
    <location>
        <position position="180"/>
    </location>
</feature>